<accession>A0ABN7GBW3</accession>
<reference evidence="1 2" key="1">
    <citation type="submission" date="2020-05" db="EMBL/GenBank/DDBJ databases">
        <authorList>
            <person name="Petersen J."/>
            <person name="Sayavedra L."/>
        </authorList>
    </citation>
    <scope>NUCLEOTIDE SEQUENCE [LARGE SCALE GENOMIC DNA]</scope>
    <source>
        <strain evidence="1">B azoricus SOX ET2 1586I</strain>
    </source>
</reference>
<protein>
    <submittedName>
        <fullName evidence="1">Uncharacterized protein</fullName>
    </submittedName>
</protein>
<dbReference type="RefSeq" id="WP_202784432.1">
    <property type="nucleotide sequence ID" value="NZ_CAHJWF010000321.1"/>
</dbReference>
<organism evidence="1 2">
    <name type="scientific">Bathymodiolus thermophilus thioautotrophic gill symbiont</name>
    <dbReference type="NCBI Taxonomy" id="2360"/>
    <lineage>
        <taxon>Bacteria</taxon>
        <taxon>Pseudomonadati</taxon>
        <taxon>Pseudomonadota</taxon>
        <taxon>Gammaproteobacteria</taxon>
        <taxon>sulfur-oxidizing symbionts</taxon>
    </lineage>
</organism>
<dbReference type="Proteomes" id="UP000626656">
    <property type="component" value="Unassembled WGS sequence"/>
</dbReference>
<name>A0ABN7GBW3_9GAMM</name>
<sequence length="93" mass="10949">MCKPLFPLKAISYKDNGEIEEVEFLENLEAISCNVEVYSDEENEKNKDYSLKIFDSKNREVYLIVDEHLEVKVLKLKNRPCKLDCVNPYTLYP</sequence>
<evidence type="ECO:0000313" key="2">
    <source>
        <dbReference type="Proteomes" id="UP000626656"/>
    </source>
</evidence>
<evidence type="ECO:0000313" key="1">
    <source>
        <dbReference type="EMBL" id="CAB5506276.1"/>
    </source>
</evidence>
<dbReference type="EMBL" id="CAHJWF010000321">
    <property type="protein sequence ID" value="CAB5506276.1"/>
    <property type="molecule type" value="Genomic_DNA"/>
</dbReference>
<keyword evidence="2" id="KW-1185">Reference proteome</keyword>
<proteinExistence type="predicted"/>
<comment type="caution">
    <text evidence="1">The sequence shown here is derived from an EMBL/GenBank/DDBJ whole genome shotgun (WGS) entry which is preliminary data.</text>
</comment>
<gene>
    <name evidence="1" type="ORF">AZO1586I_1590</name>
</gene>